<feature type="region of interest" description="Disordered" evidence="1">
    <location>
        <begin position="78"/>
        <end position="100"/>
    </location>
</feature>
<evidence type="ECO:0000313" key="3">
    <source>
        <dbReference type="Proteomes" id="UP000242875"/>
    </source>
</evidence>
<gene>
    <name evidence="2" type="ORF">BZG36_03505</name>
</gene>
<proteinExistence type="predicted"/>
<reference evidence="2 3" key="1">
    <citation type="journal article" date="2017" name="Mycologia">
        <title>Bifiguratus adelaidae, gen. et sp. nov., a new member of Mucoromycotina in endophytic and soil-dwelling habitats.</title>
        <authorList>
            <person name="Torres-Cruz T.J."/>
            <person name="Billingsley Tobias T.L."/>
            <person name="Almatruk M."/>
            <person name="Hesse C."/>
            <person name="Kuske C.R."/>
            <person name="Desiro A."/>
            <person name="Benucci G.M."/>
            <person name="Bonito G."/>
            <person name="Stajich J.E."/>
            <person name="Dunlap C."/>
            <person name="Arnold A.E."/>
            <person name="Porras-Alfaro A."/>
        </authorList>
    </citation>
    <scope>NUCLEOTIDE SEQUENCE [LARGE SCALE GENOMIC DNA]</scope>
    <source>
        <strain evidence="2 3">AZ0501</strain>
    </source>
</reference>
<comment type="caution">
    <text evidence="2">The sequence shown here is derived from an EMBL/GenBank/DDBJ whole genome shotgun (WGS) entry which is preliminary data.</text>
</comment>
<sequence length="124" mass="13211">MSSQSAPSKVAAEQRLAVTSLRLGLDQVEKLIGDFLTRIEQNGVANTYSKTAAQADAMTIFNLLNNLDNEARTSGLASITASPEGTAPPPLAARSASAQRQLEELLKEKERLSSNLRTVINSLG</sequence>
<organism evidence="2 3">
    <name type="scientific">Bifiguratus adelaidae</name>
    <dbReference type="NCBI Taxonomy" id="1938954"/>
    <lineage>
        <taxon>Eukaryota</taxon>
        <taxon>Fungi</taxon>
        <taxon>Fungi incertae sedis</taxon>
        <taxon>Mucoromycota</taxon>
        <taxon>Mucoromycotina</taxon>
        <taxon>Endogonomycetes</taxon>
        <taxon>Endogonales</taxon>
        <taxon>Endogonales incertae sedis</taxon>
        <taxon>Bifiguratus</taxon>
    </lineage>
</organism>
<dbReference type="Proteomes" id="UP000242875">
    <property type="component" value="Unassembled WGS sequence"/>
</dbReference>
<evidence type="ECO:0000256" key="1">
    <source>
        <dbReference type="SAM" id="MobiDB-lite"/>
    </source>
</evidence>
<dbReference type="AlphaFoldDB" id="A0A261XZD0"/>
<keyword evidence="3" id="KW-1185">Reference proteome</keyword>
<dbReference type="EMBL" id="MVBO01000073">
    <property type="protein sequence ID" value="OZJ03691.1"/>
    <property type="molecule type" value="Genomic_DNA"/>
</dbReference>
<evidence type="ECO:0000313" key="2">
    <source>
        <dbReference type="EMBL" id="OZJ03691.1"/>
    </source>
</evidence>
<accession>A0A261XZD0</accession>
<name>A0A261XZD0_9FUNG</name>
<protein>
    <submittedName>
        <fullName evidence="2">Uncharacterized protein</fullName>
    </submittedName>
</protein>